<dbReference type="AlphaFoldDB" id="A0AA38R893"/>
<feature type="compositionally biased region" description="Low complexity" evidence="1">
    <location>
        <begin position="50"/>
        <end position="67"/>
    </location>
</feature>
<protein>
    <submittedName>
        <fullName evidence="2">S-adenosylmethionine-dependent methyltransferase-like protein</fullName>
    </submittedName>
</protein>
<gene>
    <name evidence="2" type="ORF">NKR19_g7984</name>
</gene>
<keyword evidence="2" id="KW-0489">Methyltransferase</keyword>
<feature type="region of interest" description="Disordered" evidence="1">
    <location>
        <begin position="1"/>
        <end position="501"/>
    </location>
</feature>
<accession>A0AA38R893</accession>
<organism evidence="2 3">
    <name type="scientific">Coniochaeta hoffmannii</name>
    <dbReference type="NCBI Taxonomy" id="91930"/>
    <lineage>
        <taxon>Eukaryota</taxon>
        <taxon>Fungi</taxon>
        <taxon>Dikarya</taxon>
        <taxon>Ascomycota</taxon>
        <taxon>Pezizomycotina</taxon>
        <taxon>Sordariomycetes</taxon>
        <taxon>Sordariomycetidae</taxon>
        <taxon>Coniochaetales</taxon>
        <taxon>Coniochaetaceae</taxon>
        <taxon>Coniochaeta</taxon>
    </lineage>
</organism>
<evidence type="ECO:0000313" key="3">
    <source>
        <dbReference type="Proteomes" id="UP001174691"/>
    </source>
</evidence>
<feature type="region of interest" description="Disordered" evidence="1">
    <location>
        <begin position="755"/>
        <end position="798"/>
    </location>
</feature>
<proteinExistence type="predicted"/>
<reference evidence="2" key="1">
    <citation type="submission" date="2022-07" db="EMBL/GenBank/DDBJ databases">
        <title>Fungi with potential for degradation of polypropylene.</title>
        <authorList>
            <person name="Gostincar C."/>
        </authorList>
    </citation>
    <scope>NUCLEOTIDE SEQUENCE</scope>
    <source>
        <strain evidence="2">EXF-13287</strain>
    </source>
</reference>
<feature type="compositionally biased region" description="Low complexity" evidence="1">
    <location>
        <begin position="28"/>
        <end position="42"/>
    </location>
</feature>
<feature type="compositionally biased region" description="Polar residues" evidence="1">
    <location>
        <begin position="457"/>
        <end position="472"/>
    </location>
</feature>
<feature type="compositionally biased region" description="Low complexity" evidence="1">
    <location>
        <begin position="398"/>
        <end position="412"/>
    </location>
</feature>
<dbReference type="GO" id="GO:0008168">
    <property type="term" value="F:methyltransferase activity"/>
    <property type="evidence" value="ECO:0007669"/>
    <property type="project" value="UniProtKB-KW"/>
</dbReference>
<feature type="compositionally biased region" description="Basic and acidic residues" evidence="1">
    <location>
        <begin position="422"/>
        <end position="432"/>
    </location>
</feature>
<feature type="compositionally biased region" description="Gly residues" evidence="1">
    <location>
        <begin position="85"/>
        <end position="95"/>
    </location>
</feature>
<sequence>MPFGRTGKHNNRSQHNLVGQTVGAGNPVAGASADSVSAVNNPNHPPPASPNTAFSSSESFDAAARPSQPQPPQPPPHTVNIYGGSSPGGGNGSGNGSDISSQLHHSNTISGGAYDPRRKDADFADLVARSQSHRFPQQQQQQISPVQAQQQQQLQLLQQQQQQQQQHYGHPSGSVDDLHDTFNVASPAAGQAPPSQQLPQGPPPKKQSTRKLIKNILTGSSSNHRAEPQQQVQQVPQSAYHNTGGLARRPSKRNPDDFQLNTGIRQVAPEAEHSPYSAEDIGSYHKQQGHIHLQGATPDLQQQQFNQAAFDQQQQQQQQFASQQGQYQGNSYLGNPQQQNPETVSQLSHESPITDSDQRSTTHLHSSQPSPGVNYPLQNPLQSLQTQDLPGSQTPHSAQSAEQAQTPQQQNMAPPPTGPPPRDSRRSQETEKPPPGPPPSYRHSQQPNLGNMPPPSATQTPGNYRQSSSLQERQGFDGAGTEQGRNSPQPGSDRGDGGEDKAFKDLLTKYKNVKRLYFDGKKEIEHLSSQVEQLQNAVANQRLSQSRTALDDSEYATRFNRLNGAINNLSFNIRKDWVTLPSWLVPYVTPEALKTGKQEMTAVGRAVITRWLVEEIFNRCFHPALDPDLSKQLKQIEQNIRQFSYKLNSQEEYDALTSKVVTWRMTTLEGLAEVLRGPESAAHMADFTRRATSNLTACLYQHLSDPPPPGVDGSASMIVELAVAIATNLPMESRDVAITYPLPEQIVQPNIMEVEKSGLPPIETRADGEDGADEKDSKDGKKLRSGAPPTLPPKDPGKVRFAGFVAVEVRGRQVLIKAPVWTLG</sequence>
<dbReference type="GO" id="GO:0032259">
    <property type="term" value="P:methylation"/>
    <property type="evidence" value="ECO:0007669"/>
    <property type="project" value="UniProtKB-KW"/>
</dbReference>
<feature type="compositionally biased region" description="Basic and acidic residues" evidence="1">
    <location>
        <begin position="764"/>
        <end position="782"/>
    </location>
</feature>
<feature type="compositionally biased region" description="Low complexity" evidence="1">
    <location>
        <begin position="301"/>
        <end position="328"/>
    </location>
</feature>
<feature type="compositionally biased region" description="Polar residues" evidence="1">
    <location>
        <begin position="329"/>
        <end position="397"/>
    </location>
</feature>
<keyword evidence="2" id="KW-0808">Transferase</keyword>
<feature type="compositionally biased region" description="Pro residues" evidence="1">
    <location>
        <begin position="68"/>
        <end position="77"/>
    </location>
</feature>
<feature type="compositionally biased region" description="Low complexity" evidence="1">
    <location>
        <begin position="137"/>
        <end position="166"/>
    </location>
</feature>
<feature type="compositionally biased region" description="Low complexity" evidence="1">
    <location>
        <begin position="228"/>
        <end position="237"/>
    </location>
</feature>
<feature type="compositionally biased region" description="Low complexity" evidence="1">
    <location>
        <begin position="185"/>
        <end position="199"/>
    </location>
</feature>
<dbReference type="EMBL" id="JANBVN010000150">
    <property type="protein sequence ID" value="KAJ9138023.1"/>
    <property type="molecule type" value="Genomic_DNA"/>
</dbReference>
<evidence type="ECO:0000256" key="1">
    <source>
        <dbReference type="SAM" id="MobiDB-lite"/>
    </source>
</evidence>
<name>A0AA38R893_9PEZI</name>
<feature type="compositionally biased region" description="Basic residues" evidence="1">
    <location>
        <begin position="1"/>
        <end position="12"/>
    </location>
</feature>
<comment type="caution">
    <text evidence="2">The sequence shown here is derived from an EMBL/GenBank/DDBJ whole genome shotgun (WGS) entry which is preliminary data.</text>
</comment>
<keyword evidence="3" id="KW-1185">Reference proteome</keyword>
<dbReference type="Proteomes" id="UP001174691">
    <property type="component" value="Unassembled WGS sequence"/>
</dbReference>
<evidence type="ECO:0000313" key="2">
    <source>
        <dbReference type="EMBL" id="KAJ9138023.1"/>
    </source>
</evidence>